<gene>
    <name evidence="2" type="ORF">O181_087693</name>
</gene>
<protein>
    <submittedName>
        <fullName evidence="2">Uncharacterized protein</fullName>
    </submittedName>
</protein>
<dbReference type="EMBL" id="AVOT02053098">
    <property type="protein sequence ID" value="MBW0547978.1"/>
    <property type="molecule type" value="Genomic_DNA"/>
</dbReference>
<dbReference type="AlphaFoldDB" id="A0A9Q3IQ47"/>
<organism evidence="2 3">
    <name type="scientific">Austropuccinia psidii MF-1</name>
    <dbReference type="NCBI Taxonomy" id="1389203"/>
    <lineage>
        <taxon>Eukaryota</taxon>
        <taxon>Fungi</taxon>
        <taxon>Dikarya</taxon>
        <taxon>Basidiomycota</taxon>
        <taxon>Pucciniomycotina</taxon>
        <taxon>Pucciniomycetes</taxon>
        <taxon>Pucciniales</taxon>
        <taxon>Sphaerophragmiaceae</taxon>
        <taxon>Austropuccinia</taxon>
    </lineage>
</organism>
<accession>A0A9Q3IQ47</accession>
<feature type="region of interest" description="Disordered" evidence="1">
    <location>
        <begin position="359"/>
        <end position="436"/>
    </location>
</feature>
<sequence length="436" mass="49968">MQTSDFPPDFQEVKEALFVHIKVLWGVVEQNAVPTAPEEERLVQFYCKFSSKDDITNVVRDSSAPNLVDEDAILTLAREKIQKSRLGRGIANLSESYVAFIRGALARLGITIWCPNLSQNQDDLYIVACWIVAVTTFKQISVAGAYNYMSLNHLYLMQSSLLQKAYDHFVHYVMKAKFDREQRVNGSLQMEAQKKLRDCRLDYAIVNKFPKRYRRIIEEIGAHSDDEYDEKKKVNIIKTLRFCSCKVNIFFRRLDEVMAQAKKNEGNIDSKCTRCLPKVPVESSVVRPPKGLPINFYSIKWFKTLDHAQKQEMADSNCVAFLLTPEDCLKPKKHPDEKISDKLFSKKYCEIVVEPYELQEFEEEESGEDEDDEDSIDLEAAIPDCSESESDGLYAPGEYSYEDDEFIYNGESGLSDNKSKEESETGEAEEMEGVEV</sequence>
<feature type="compositionally biased region" description="Acidic residues" evidence="1">
    <location>
        <begin position="424"/>
        <end position="436"/>
    </location>
</feature>
<evidence type="ECO:0000313" key="2">
    <source>
        <dbReference type="EMBL" id="MBW0547978.1"/>
    </source>
</evidence>
<feature type="compositionally biased region" description="Acidic residues" evidence="1">
    <location>
        <begin position="359"/>
        <end position="377"/>
    </location>
</feature>
<evidence type="ECO:0000313" key="3">
    <source>
        <dbReference type="Proteomes" id="UP000765509"/>
    </source>
</evidence>
<keyword evidence="3" id="KW-1185">Reference proteome</keyword>
<name>A0A9Q3IQ47_9BASI</name>
<dbReference type="Proteomes" id="UP000765509">
    <property type="component" value="Unassembled WGS sequence"/>
</dbReference>
<evidence type="ECO:0000256" key="1">
    <source>
        <dbReference type="SAM" id="MobiDB-lite"/>
    </source>
</evidence>
<reference evidence="2" key="1">
    <citation type="submission" date="2021-03" db="EMBL/GenBank/DDBJ databases">
        <title>Draft genome sequence of rust myrtle Austropuccinia psidii MF-1, a brazilian biotype.</title>
        <authorList>
            <person name="Quecine M.C."/>
            <person name="Pachon D.M.R."/>
            <person name="Bonatelli M.L."/>
            <person name="Correr F.H."/>
            <person name="Franceschini L.M."/>
            <person name="Leite T.F."/>
            <person name="Margarido G.R.A."/>
            <person name="Almeida C.A."/>
            <person name="Ferrarezi J.A."/>
            <person name="Labate C.A."/>
        </authorList>
    </citation>
    <scope>NUCLEOTIDE SEQUENCE</scope>
    <source>
        <strain evidence="2">MF-1</strain>
    </source>
</reference>
<proteinExistence type="predicted"/>
<comment type="caution">
    <text evidence="2">The sequence shown here is derived from an EMBL/GenBank/DDBJ whole genome shotgun (WGS) entry which is preliminary data.</text>
</comment>